<evidence type="ECO:0000313" key="2">
    <source>
        <dbReference type="EMBL" id="MBX7482850.1"/>
    </source>
</evidence>
<dbReference type="PROSITE" id="PS51257">
    <property type="entry name" value="PROKAR_LIPOPROTEIN"/>
    <property type="match status" value="1"/>
</dbReference>
<evidence type="ECO:0000313" key="3">
    <source>
        <dbReference type="Proteomes" id="UP000755104"/>
    </source>
</evidence>
<organism evidence="2 3">
    <name type="scientific">Qipengyuania qiaonensis</name>
    <dbReference type="NCBI Taxonomy" id="2867240"/>
    <lineage>
        <taxon>Bacteria</taxon>
        <taxon>Pseudomonadati</taxon>
        <taxon>Pseudomonadota</taxon>
        <taxon>Alphaproteobacteria</taxon>
        <taxon>Sphingomonadales</taxon>
        <taxon>Erythrobacteraceae</taxon>
        <taxon>Qipengyuania</taxon>
    </lineage>
</organism>
<dbReference type="RefSeq" id="WP_221558105.1">
    <property type="nucleotide sequence ID" value="NZ_JAIGNO010000005.1"/>
</dbReference>
<sequence length="254" mass="28056">MHRIMISYAAFFLAVGCGETDSISAQPSTENPAESGGVAQRSYSPPPTIDAMVEWTRQGELSRRMNPDDPASPHFISAVTGPRYDVYDHDTAIGNVIELSEMDVVGSLDLEPLDAWREWDGRDMRIGFVETRFGGGEGVAFVLVNSLADSDQFDVYVIETTRHTFEEWGGAARTMQLRGLIPTMESIPEEHRRAIATASLDRQTALYEAALNEFYKQGLASLMAMTQAQALNRMRELNYDLLLGGDITSPLIGD</sequence>
<dbReference type="Proteomes" id="UP000755104">
    <property type="component" value="Unassembled WGS sequence"/>
</dbReference>
<feature type="compositionally biased region" description="Polar residues" evidence="1">
    <location>
        <begin position="22"/>
        <end position="32"/>
    </location>
</feature>
<keyword evidence="3" id="KW-1185">Reference proteome</keyword>
<evidence type="ECO:0000256" key="1">
    <source>
        <dbReference type="SAM" id="MobiDB-lite"/>
    </source>
</evidence>
<feature type="region of interest" description="Disordered" evidence="1">
    <location>
        <begin position="22"/>
        <end position="47"/>
    </location>
</feature>
<reference evidence="2 3" key="1">
    <citation type="submission" date="2021-08" db="EMBL/GenBank/DDBJ databases">
        <title>Comparative Genomics Analysis of the Genus Qipengyuania Reveals Extensive Genetic Diversity and Metabolic Versatility, Including the Description of Fifteen Novel Species.</title>
        <authorList>
            <person name="Liu Y."/>
        </authorList>
    </citation>
    <scope>NUCLEOTIDE SEQUENCE [LARGE SCALE GENOMIC DNA]</scope>
    <source>
        <strain evidence="2 3">6D47A</strain>
    </source>
</reference>
<gene>
    <name evidence="2" type="ORF">K3174_09910</name>
</gene>
<accession>A0ABS7JA57</accession>
<dbReference type="EMBL" id="JAIGNO010000005">
    <property type="protein sequence ID" value="MBX7482850.1"/>
    <property type="molecule type" value="Genomic_DNA"/>
</dbReference>
<name>A0ABS7JA57_9SPHN</name>
<comment type="caution">
    <text evidence="2">The sequence shown here is derived from an EMBL/GenBank/DDBJ whole genome shotgun (WGS) entry which is preliminary data.</text>
</comment>
<protein>
    <submittedName>
        <fullName evidence="2">Uncharacterized protein</fullName>
    </submittedName>
</protein>
<proteinExistence type="predicted"/>